<dbReference type="Proteomes" id="UP000076154">
    <property type="component" value="Unassembled WGS sequence"/>
</dbReference>
<dbReference type="STRING" id="39966.A0A369JX70"/>
<feature type="region of interest" description="Disordered" evidence="2">
    <location>
        <begin position="964"/>
        <end position="1012"/>
    </location>
</feature>
<feature type="compositionally biased region" description="Polar residues" evidence="2">
    <location>
        <begin position="439"/>
        <end position="452"/>
    </location>
</feature>
<evidence type="ECO:0000313" key="4">
    <source>
        <dbReference type="EMBL" id="RDB25922.1"/>
    </source>
</evidence>
<dbReference type="OrthoDB" id="312874at2759"/>
<keyword evidence="1" id="KW-0175">Coiled coil</keyword>
<dbReference type="AlphaFoldDB" id="A0A369JX70"/>
<dbReference type="SUPFAM" id="SSF56112">
    <property type="entry name" value="Protein kinase-like (PK-like)"/>
    <property type="match status" value="1"/>
</dbReference>
<feature type="region of interest" description="Disordered" evidence="2">
    <location>
        <begin position="111"/>
        <end position="165"/>
    </location>
</feature>
<dbReference type="Gene3D" id="1.10.510.10">
    <property type="entry name" value="Transferase(Phosphotransferase) domain 1"/>
    <property type="match status" value="1"/>
</dbReference>
<gene>
    <name evidence="4" type="ORF">Hypma_006361</name>
</gene>
<dbReference type="PROSITE" id="PS50011">
    <property type="entry name" value="PROTEIN_KINASE_DOM"/>
    <property type="match status" value="1"/>
</dbReference>
<dbReference type="GO" id="GO:0004672">
    <property type="term" value="F:protein kinase activity"/>
    <property type="evidence" value="ECO:0007669"/>
    <property type="project" value="InterPro"/>
</dbReference>
<dbReference type="PANTHER" id="PTHR38248">
    <property type="entry name" value="FUNK1 6"/>
    <property type="match status" value="1"/>
</dbReference>
<dbReference type="GO" id="GO:0005524">
    <property type="term" value="F:ATP binding"/>
    <property type="evidence" value="ECO:0007669"/>
    <property type="project" value="InterPro"/>
</dbReference>
<dbReference type="InterPro" id="IPR040976">
    <property type="entry name" value="Pkinase_fungal"/>
</dbReference>
<evidence type="ECO:0000256" key="2">
    <source>
        <dbReference type="SAM" id="MobiDB-lite"/>
    </source>
</evidence>
<dbReference type="EMBL" id="LUEZ02000040">
    <property type="protein sequence ID" value="RDB25922.1"/>
    <property type="molecule type" value="Genomic_DNA"/>
</dbReference>
<dbReference type="Pfam" id="PF17667">
    <property type="entry name" value="Pkinase_fungal"/>
    <property type="match status" value="2"/>
</dbReference>
<dbReference type="InterPro" id="IPR000719">
    <property type="entry name" value="Prot_kinase_dom"/>
</dbReference>
<feature type="compositionally biased region" description="Polar residues" evidence="2">
    <location>
        <begin position="998"/>
        <end position="1012"/>
    </location>
</feature>
<dbReference type="InterPro" id="IPR008266">
    <property type="entry name" value="Tyr_kinase_AS"/>
</dbReference>
<dbReference type="InterPro" id="IPR011009">
    <property type="entry name" value="Kinase-like_dom_sf"/>
</dbReference>
<dbReference type="PROSITE" id="PS00109">
    <property type="entry name" value="PROTEIN_KINASE_TYR"/>
    <property type="match status" value="1"/>
</dbReference>
<organism evidence="4 5">
    <name type="scientific">Hypsizygus marmoreus</name>
    <name type="common">White beech mushroom</name>
    <name type="synonym">Agaricus marmoreus</name>
    <dbReference type="NCBI Taxonomy" id="39966"/>
    <lineage>
        <taxon>Eukaryota</taxon>
        <taxon>Fungi</taxon>
        <taxon>Dikarya</taxon>
        <taxon>Basidiomycota</taxon>
        <taxon>Agaricomycotina</taxon>
        <taxon>Agaricomycetes</taxon>
        <taxon>Agaricomycetidae</taxon>
        <taxon>Agaricales</taxon>
        <taxon>Tricholomatineae</taxon>
        <taxon>Lyophyllaceae</taxon>
        <taxon>Hypsizygus</taxon>
    </lineage>
</organism>
<feature type="compositionally biased region" description="Basic and acidic residues" evidence="2">
    <location>
        <begin position="154"/>
        <end position="165"/>
    </location>
</feature>
<evidence type="ECO:0000259" key="3">
    <source>
        <dbReference type="PROSITE" id="PS50011"/>
    </source>
</evidence>
<evidence type="ECO:0000256" key="1">
    <source>
        <dbReference type="SAM" id="Coils"/>
    </source>
</evidence>
<keyword evidence="5" id="KW-1185">Reference proteome</keyword>
<feature type="domain" description="Protein kinase" evidence="3">
    <location>
        <begin position="485"/>
        <end position="870"/>
    </location>
</feature>
<feature type="coiled-coil region" evidence="1">
    <location>
        <begin position="177"/>
        <end position="204"/>
    </location>
</feature>
<proteinExistence type="predicted"/>
<evidence type="ECO:0000313" key="5">
    <source>
        <dbReference type="Proteomes" id="UP000076154"/>
    </source>
</evidence>
<comment type="caution">
    <text evidence="4">The sequence shown here is derived from an EMBL/GenBank/DDBJ whole genome shotgun (WGS) entry which is preliminary data.</text>
</comment>
<protein>
    <recommendedName>
        <fullName evidence="3">Protein kinase domain-containing protein</fullName>
    </recommendedName>
</protein>
<sequence length="1012" mass="114201">MDVFLPASVGDTPIKTVVSSALRREMLRANDDSHAVEKDVKGHLYSADTSSFIRRIFPVPDETVDIVFRALVDSSVYHNSRWEGLPESTKDLESKHYIPLSRLCNAIKAALPQSAPPDDPSNAQTSPPTRPNTPDAGSTQEPMTDDAPINGTWIDRHSKAPDSLDVDRSKIRPDLIFTRAEEEMEALDEKIIQLIANSDSATNDPKPNAKEKPVLTPGEQLMKMKQVWWQHIHTVIEIKRFDHSVTRAFRQLLMYMRRMLCEQVDRRFVLGLLLCFDRLTVCLCDRSGVLFTQTSFSIHQDPRSFIRVIAGFSVLKPHQLGWDPGMKVYIPESGRIVPSYALRPDESSNQPYRTHWLIDFPLKDGTVEKVVTVRGISLARAEVMCGRATLVWEAVKYSELPSPQTLYVLKRYWRPTEPVGHATADASTSPIESNPGPVQDNNSAPQDRTAQDTGAIDDTNPFNDGIAPERLVPEEEFYHLLNVQDERLELSGDITIDGVVDSTSSTIRQGLMVSLADWNQVDARPARSGQKRVRLETDPDGENTLHTNIIPYSEGIQLGSLSFETIPRIHTQLLMKDPGPCVKHFSSLRELLTVTEDCVHDHKKFHAKKVLHRDVSPGNMIIIPQDSGWTEPGKGRLIDFDHAKQTTKEEMTALIKDNPTPQLWSDFIFQNVLLVKPQLAGRVGIDVIAAAIHALGIESNMVSSYIMDTITVREQYFGLKPREDGEVYNRADLGWDKKDKIMADFNNRQARLGFRSGTLPYMSSEVLTKKVYNKGEWRQESFFHDAVHDADSFGWVLIHICLTRKGPGMNMYRNELLPDSLDMSPEAVALRAIVFKLFDAGEDIVSKRVELLDKPSKMDKEIIPRFHAYFTPLGPMILRWWHTLVLAYTFRAFEYFHAQDFLIEILRRTKEEYEDDPAFKGSDGTDATKNEIQRRIDHYGRALTAFKRPTDKLGEGSVIITPERAVKSTPALGPVPGSPTRPAQRNNSKRPRVETSAAPGNQNLNIDNPNPI</sequence>
<accession>A0A369JX70</accession>
<reference evidence="4" key="1">
    <citation type="submission" date="2018-04" db="EMBL/GenBank/DDBJ databases">
        <title>Whole genome sequencing of Hypsizygus marmoreus.</title>
        <authorList>
            <person name="Choi I.-G."/>
            <person name="Min B."/>
            <person name="Kim J.-G."/>
            <person name="Kim S."/>
            <person name="Oh Y.-L."/>
            <person name="Kong W.-S."/>
            <person name="Park H."/>
            <person name="Jeong J."/>
            <person name="Song E.-S."/>
        </authorList>
    </citation>
    <scope>NUCLEOTIDE SEQUENCE [LARGE SCALE GENOMIC DNA]</scope>
    <source>
        <strain evidence="4">51987-8</strain>
    </source>
</reference>
<dbReference type="PANTHER" id="PTHR38248:SF2">
    <property type="entry name" value="FUNK1 11"/>
    <property type="match status" value="1"/>
</dbReference>
<feature type="region of interest" description="Disordered" evidence="2">
    <location>
        <begin position="420"/>
        <end position="467"/>
    </location>
</feature>
<name>A0A369JX70_HYPMA</name>
<dbReference type="InParanoid" id="A0A369JX70"/>